<keyword evidence="1" id="KW-0433">Leucine-rich repeat</keyword>
<dbReference type="PANTHER" id="PTHR47114">
    <property type="match status" value="1"/>
</dbReference>
<dbReference type="EMBL" id="MN738869">
    <property type="protein sequence ID" value="QHT29126.1"/>
    <property type="molecule type" value="Genomic_DNA"/>
</dbReference>
<keyword evidence="2" id="KW-0677">Repeat</keyword>
<evidence type="ECO:0000256" key="2">
    <source>
        <dbReference type="ARBA" id="ARBA00022737"/>
    </source>
</evidence>
<reference evidence="3" key="1">
    <citation type="journal article" date="2020" name="Nature">
        <title>Giant virus diversity and host interactions through global metagenomics.</title>
        <authorList>
            <person name="Schulz F."/>
            <person name="Roux S."/>
            <person name="Paez-Espino D."/>
            <person name="Jungbluth S."/>
            <person name="Walsh D.A."/>
            <person name="Denef V.J."/>
            <person name="McMahon K.D."/>
            <person name="Konstantinidis K.T."/>
            <person name="Eloe-Fadrosh E.A."/>
            <person name="Kyrpides N.C."/>
            <person name="Woyke T."/>
        </authorList>
    </citation>
    <scope>NUCLEOTIDE SEQUENCE</scope>
    <source>
        <strain evidence="3">GVMAG-M-3300001351-8</strain>
    </source>
</reference>
<dbReference type="InterPro" id="IPR032675">
    <property type="entry name" value="LRR_dom_sf"/>
</dbReference>
<dbReference type="Gene3D" id="3.80.10.10">
    <property type="entry name" value="Ribonuclease Inhibitor"/>
    <property type="match status" value="1"/>
</dbReference>
<evidence type="ECO:0000256" key="1">
    <source>
        <dbReference type="ARBA" id="ARBA00022614"/>
    </source>
</evidence>
<dbReference type="SUPFAM" id="SSF52058">
    <property type="entry name" value="L domain-like"/>
    <property type="match status" value="1"/>
</dbReference>
<dbReference type="AlphaFoldDB" id="A0A6C0EIX2"/>
<dbReference type="InterPro" id="IPR051071">
    <property type="entry name" value="LRR-bact_E3_ubiq_ligases"/>
</dbReference>
<evidence type="ECO:0000313" key="3">
    <source>
        <dbReference type="EMBL" id="QHT29126.1"/>
    </source>
</evidence>
<accession>A0A6C0EIX2</accession>
<dbReference type="SMART" id="SM00364">
    <property type="entry name" value="LRR_BAC"/>
    <property type="match status" value="5"/>
</dbReference>
<evidence type="ECO:0008006" key="4">
    <source>
        <dbReference type="Google" id="ProtNLM"/>
    </source>
</evidence>
<organism evidence="3">
    <name type="scientific">viral metagenome</name>
    <dbReference type="NCBI Taxonomy" id="1070528"/>
    <lineage>
        <taxon>unclassified sequences</taxon>
        <taxon>metagenomes</taxon>
        <taxon>organismal metagenomes</taxon>
    </lineage>
</organism>
<name>A0A6C0EIX2_9ZZZZ</name>
<dbReference type="PANTHER" id="PTHR47114:SF2">
    <property type="entry name" value="OLIGODENDROCYTE-MYELIN GLYCOPROTEIN"/>
    <property type="match status" value="1"/>
</dbReference>
<sequence>MVIKYSFYYNRQYTCNSFVQLIQLKNYNSITYLDCSNIYIKKLPKLPHNLEYLNCSYTWIETKLLPELPKSLKKLYCNFNGLNVLPILPNNLTSLQCISNNLNELPKLPDNLNELYCDHNNLPILPELPLNLIKLYCGHNNLIILPKIPDSLKEMWVYRNQLTILPKLPNGLKTYYYSCNPVHNYINNNCAGDLDIYNKENTIFANKLGVWFLECKYNPKYKYCRNWINSKYDSLML</sequence>
<protein>
    <recommendedName>
        <fullName evidence="4">Leucine-rich repeat protein</fullName>
    </recommendedName>
</protein>
<proteinExistence type="predicted"/>